<dbReference type="EMBL" id="RQET01000001">
    <property type="protein sequence ID" value="TGK13789.1"/>
    <property type="molecule type" value="Genomic_DNA"/>
</dbReference>
<dbReference type="GO" id="GO:0005737">
    <property type="term" value="C:cytoplasm"/>
    <property type="evidence" value="ECO:0007669"/>
    <property type="project" value="UniProtKB-SubCell"/>
</dbReference>
<dbReference type="RefSeq" id="WP_135766130.1">
    <property type="nucleotide sequence ID" value="NZ_RQET01000001.1"/>
</dbReference>
<evidence type="ECO:0000256" key="14">
    <source>
        <dbReference type="PIRSR" id="PIRSR004930-1"/>
    </source>
</evidence>
<dbReference type="InterPro" id="IPR050156">
    <property type="entry name" value="TC-AMP_synthase_SUA5"/>
</dbReference>
<dbReference type="Gene3D" id="3.40.50.11030">
    <property type="entry name" value="Threonylcarbamoyl-AMP synthase, C-terminal domain"/>
    <property type="match status" value="1"/>
</dbReference>
<dbReference type="InterPro" id="IPR005145">
    <property type="entry name" value="Sua5_C"/>
</dbReference>
<evidence type="ECO:0000256" key="11">
    <source>
        <dbReference type="ARBA" id="ARBA00029774"/>
    </source>
</evidence>
<feature type="binding site" evidence="14">
    <location>
        <position position="115"/>
    </location>
    <ligand>
        <name>L-threonine</name>
        <dbReference type="ChEBI" id="CHEBI:57926"/>
    </ligand>
</feature>
<feature type="binding site" evidence="14">
    <location>
        <position position="111"/>
    </location>
    <ligand>
        <name>ATP</name>
        <dbReference type="ChEBI" id="CHEBI:30616"/>
    </ligand>
</feature>
<feature type="binding site" evidence="14">
    <location>
        <position position="227"/>
    </location>
    <ligand>
        <name>ATP</name>
        <dbReference type="ChEBI" id="CHEBI:30616"/>
    </ligand>
</feature>
<dbReference type="Proteomes" id="UP000298458">
    <property type="component" value="Unassembled WGS sequence"/>
</dbReference>
<feature type="binding site" evidence="14">
    <location>
        <position position="59"/>
    </location>
    <ligand>
        <name>ATP</name>
        <dbReference type="ChEBI" id="CHEBI:30616"/>
    </ligand>
</feature>
<feature type="binding site" evidence="14">
    <location>
        <position position="64"/>
    </location>
    <ligand>
        <name>L-threonine</name>
        <dbReference type="ChEBI" id="CHEBI:57926"/>
    </ligand>
</feature>
<dbReference type="PANTHER" id="PTHR17490">
    <property type="entry name" value="SUA5"/>
    <property type="match status" value="1"/>
</dbReference>
<keyword evidence="10 13" id="KW-0067">ATP-binding</keyword>
<reference evidence="16" key="1">
    <citation type="journal article" date="2019" name="PLoS Negl. Trop. Dis.">
        <title>Revisiting the worldwide diversity of Leptospira species in the environment.</title>
        <authorList>
            <person name="Vincent A.T."/>
            <person name="Schiettekatte O."/>
            <person name="Bourhy P."/>
            <person name="Veyrier F.J."/>
            <person name="Picardeau M."/>
        </authorList>
    </citation>
    <scope>NUCLEOTIDE SEQUENCE [LARGE SCALE GENOMIC DNA]</scope>
    <source>
        <strain evidence="16">SSW15</strain>
    </source>
</reference>
<dbReference type="GO" id="GO:0061710">
    <property type="term" value="F:L-threonylcarbamoyladenylate synthase"/>
    <property type="evidence" value="ECO:0007669"/>
    <property type="project" value="UniProtKB-EC"/>
</dbReference>
<evidence type="ECO:0000256" key="9">
    <source>
        <dbReference type="ARBA" id="ARBA00022741"/>
    </source>
</evidence>
<dbReference type="GO" id="GO:0008033">
    <property type="term" value="P:tRNA processing"/>
    <property type="evidence" value="ECO:0007669"/>
    <property type="project" value="UniProtKB-KW"/>
</dbReference>
<evidence type="ECO:0000256" key="12">
    <source>
        <dbReference type="ARBA" id="ARBA00048366"/>
    </source>
</evidence>
<evidence type="ECO:0000256" key="10">
    <source>
        <dbReference type="ARBA" id="ARBA00022840"/>
    </source>
</evidence>
<keyword evidence="17" id="KW-1185">Reference proteome</keyword>
<keyword evidence="9 13" id="KW-0547">Nucleotide-binding</keyword>
<dbReference type="SUPFAM" id="SSF55821">
    <property type="entry name" value="YrdC/RibB"/>
    <property type="match status" value="1"/>
</dbReference>
<dbReference type="GO" id="GO:0000049">
    <property type="term" value="F:tRNA binding"/>
    <property type="evidence" value="ECO:0007669"/>
    <property type="project" value="TreeGrafter"/>
</dbReference>
<organism evidence="16 17">
    <name type="scientific">Leptospira fletcheri</name>
    <dbReference type="NCBI Taxonomy" id="2484981"/>
    <lineage>
        <taxon>Bacteria</taxon>
        <taxon>Pseudomonadati</taxon>
        <taxon>Spirochaetota</taxon>
        <taxon>Spirochaetia</taxon>
        <taxon>Leptospirales</taxon>
        <taxon>Leptospiraceae</taxon>
        <taxon>Leptospira</taxon>
    </lineage>
</organism>
<evidence type="ECO:0000256" key="4">
    <source>
        <dbReference type="ARBA" id="ARBA00015492"/>
    </source>
</evidence>
<feature type="binding site" evidence="14">
    <location>
        <position position="175"/>
    </location>
    <ligand>
        <name>L-threonine</name>
        <dbReference type="ChEBI" id="CHEBI:57926"/>
    </ligand>
</feature>
<dbReference type="OrthoDB" id="9814580at2"/>
<comment type="subcellular location">
    <subcellularLocation>
        <location evidence="1 13">Cytoplasm</location>
    </subcellularLocation>
</comment>
<evidence type="ECO:0000259" key="15">
    <source>
        <dbReference type="PROSITE" id="PS51163"/>
    </source>
</evidence>
<feature type="binding site" evidence="14">
    <location>
        <position position="135"/>
    </location>
    <ligand>
        <name>L-threonine</name>
        <dbReference type="ChEBI" id="CHEBI:57926"/>
    </ligand>
</feature>
<feature type="domain" description="YrdC-like" evidence="15">
    <location>
        <begin position="10"/>
        <end position="193"/>
    </location>
</feature>
<keyword evidence="8 13" id="KW-0548">Nucleotidyltransferase</keyword>
<feature type="binding site" evidence="14">
    <location>
        <position position="137"/>
    </location>
    <ligand>
        <name>ATP</name>
        <dbReference type="ChEBI" id="CHEBI:30616"/>
    </ligand>
</feature>
<dbReference type="GO" id="GO:0006450">
    <property type="term" value="P:regulation of translational fidelity"/>
    <property type="evidence" value="ECO:0007669"/>
    <property type="project" value="TreeGrafter"/>
</dbReference>
<proteinExistence type="inferred from homology"/>
<dbReference type="PANTHER" id="PTHR17490:SF16">
    <property type="entry name" value="THREONYLCARBAMOYL-AMP SYNTHASE"/>
    <property type="match status" value="1"/>
</dbReference>
<feature type="binding site" evidence="14">
    <location>
        <position position="32"/>
    </location>
    <ligand>
        <name>L-threonine</name>
        <dbReference type="ChEBI" id="CHEBI:57926"/>
    </ligand>
</feature>
<name>A0A4R9GJP6_9LEPT</name>
<dbReference type="InterPro" id="IPR038385">
    <property type="entry name" value="Sua5/YwlC_C"/>
</dbReference>
<keyword evidence="6 13" id="KW-0808">Transferase</keyword>
<dbReference type="Gene3D" id="3.90.870.10">
    <property type="entry name" value="DHBP synthase"/>
    <property type="match status" value="1"/>
</dbReference>
<evidence type="ECO:0000256" key="7">
    <source>
        <dbReference type="ARBA" id="ARBA00022694"/>
    </source>
</evidence>
<evidence type="ECO:0000256" key="2">
    <source>
        <dbReference type="ARBA" id="ARBA00007663"/>
    </source>
</evidence>
<comment type="caution">
    <text evidence="16">The sequence shown here is derived from an EMBL/GenBank/DDBJ whole genome shotgun (WGS) entry which is preliminary data.</text>
</comment>
<dbReference type="EC" id="2.7.7.87" evidence="3 13"/>
<keyword evidence="7 13" id="KW-0819">tRNA processing</keyword>
<dbReference type="InterPro" id="IPR010923">
    <property type="entry name" value="T(6)A37_SUA5"/>
</dbReference>
<dbReference type="GO" id="GO:0003725">
    <property type="term" value="F:double-stranded RNA binding"/>
    <property type="evidence" value="ECO:0007669"/>
    <property type="project" value="UniProtKB-UniRule"/>
</dbReference>
<accession>A0A4R9GJP6</accession>
<dbReference type="InterPro" id="IPR006070">
    <property type="entry name" value="Sua5-like_dom"/>
</dbReference>
<keyword evidence="5 13" id="KW-0963">Cytoplasm</keyword>
<feature type="binding site" evidence="14">
    <location>
        <position position="145"/>
    </location>
    <ligand>
        <name>ATP</name>
        <dbReference type="ChEBI" id="CHEBI:30616"/>
    </ligand>
</feature>
<feature type="binding site" evidence="14">
    <location>
        <position position="189"/>
    </location>
    <ligand>
        <name>ATP</name>
        <dbReference type="ChEBI" id="CHEBI:30616"/>
    </ligand>
</feature>
<evidence type="ECO:0000313" key="17">
    <source>
        <dbReference type="Proteomes" id="UP000298458"/>
    </source>
</evidence>
<dbReference type="NCBIfam" id="TIGR00057">
    <property type="entry name" value="L-threonylcarbamoyladenylate synthase"/>
    <property type="match status" value="1"/>
</dbReference>
<dbReference type="AlphaFoldDB" id="A0A4R9GJP6"/>
<protein>
    <recommendedName>
        <fullName evidence="4 13">Threonylcarbamoyl-AMP synthase</fullName>
        <shortName evidence="13">TC-AMP synthase</shortName>
        <ecNumber evidence="3 13">2.7.7.87</ecNumber>
    </recommendedName>
    <alternativeName>
        <fullName evidence="11 13">L-threonylcarbamoyladenylate synthase</fullName>
    </alternativeName>
</protein>
<dbReference type="Pfam" id="PF01300">
    <property type="entry name" value="Sua5_yciO_yrdC"/>
    <property type="match status" value="1"/>
</dbReference>
<comment type="function">
    <text evidence="13">Required for the formation of a threonylcarbamoyl group on adenosine at position 37 (t(6)A37) in tRNAs that read codons beginning with adenine.</text>
</comment>
<evidence type="ECO:0000256" key="1">
    <source>
        <dbReference type="ARBA" id="ARBA00004496"/>
    </source>
</evidence>
<dbReference type="Pfam" id="PF03481">
    <property type="entry name" value="Sua5_C"/>
    <property type="match status" value="1"/>
</dbReference>
<comment type="catalytic activity">
    <reaction evidence="12 13">
        <text>L-threonine + hydrogencarbonate + ATP = L-threonylcarbamoyladenylate + diphosphate + H2O</text>
        <dbReference type="Rhea" id="RHEA:36407"/>
        <dbReference type="ChEBI" id="CHEBI:15377"/>
        <dbReference type="ChEBI" id="CHEBI:17544"/>
        <dbReference type="ChEBI" id="CHEBI:30616"/>
        <dbReference type="ChEBI" id="CHEBI:33019"/>
        <dbReference type="ChEBI" id="CHEBI:57926"/>
        <dbReference type="ChEBI" id="CHEBI:73682"/>
        <dbReference type="EC" id="2.7.7.87"/>
    </reaction>
</comment>
<evidence type="ECO:0000256" key="13">
    <source>
        <dbReference type="PIRNR" id="PIRNR004930"/>
    </source>
</evidence>
<dbReference type="PIRSF" id="PIRSF004930">
    <property type="entry name" value="Tln_factor_SUA5"/>
    <property type="match status" value="1"/>
</dbReference>
<dbReference type="PROSITE" id="PS51163">
    <property type="entry name" value="YRDC"/>
    <property type="match status" value="1"/>
</dbReference>
<dbReference type="GO" id="GO:0005524">
    <property type="term" value="F:ATP binding"/>
    <property type="evidence" value="ECO:0007669"/>
    <property type="project" value="UniProtKB-UniRule"/>
</dbReference>
<evidence type="ECO:0000313" key="16">
    <source>
        <dbReference type="EMBL" id="TGK13789.1"/>
    </source>
</evidence>
<sequence>MSKSKETKISEDPSEAAEVLQRGGIVLFPTETVYGIGADSRNAEACLRIYKIKNRPTDNPLIVHLADTDSIAGIARMNPGALILAGEFLPGPLTMILKKSDPKVYSTGLDTIGVRVPSHGAAHRMLSAFGGPVSAPSANVSGRPSITRMEDAIQEFAGEVDLILKGEDPKIGLESTVVDLSTEPPKLLRPGAYEFSELSRFLPDLVLAEPLGSGEKPASPGMKYRHYAPDCRIFLATGMETPSSDSAAIGIGIETSGWAYAISVKNNSEYMRELYSFFRDCDAKGIQAAFCFQPLFEPGRDALLNRITKAAAAS</sequence>
<feature type="binding site" evidence="14">
    <location>
        <position position="55"/>
    </location>
    <ligand>
        <name>ATP</name>
        <dbReference type="ChEBI" id="CHEBI:30616"/>
    </ligand>
</feature>
<evidence type="ECO:0000256" key="5">
    <source>
        <dbReference type="ARBA" id="ARBA00022490"/>
    </source>
</evidence>
<gene>
    <name evidence="16" type="ORF">EHO60_00055</name>
</gene>
<dbReference type="InterPro" id="IPR017945">
    <property type="entry name" value="DHBP_synth_RibB-like_a/b_dom"/>
</dbReference>
<evidence type="ECO:0000256" key="3">
    <source>
        <dbReference type="ARBA" id="ARBA00012584"/>
    </source>
</evidence>
<evidence type="ECO:0000256" key="6">
    <source>
        <dbReference type="ARBA" id="ARBA00022679"/>
    </source>
</evidence>
<comment type="similarity">
    <text evidence="2 13">Belongs to the SUA5 family.</text>
</comment>
<evidence type="ECO:0000256" key="8">
    <source>
        <dbReference type="ARBA" id="ARBA00022695"/>
    </source>
</evidence>